<gene>
    <name evidence="1" type="ORF">ABWT76_002537</name>
</gene>
<proteinExistence type="predicted"/>
<dbReference type="AlphaFoldDB" id="A0AAU8JLE8"/>
<protein>
    <submittedName>
        <fullName evidence="1">Uncharacterized protein</fullName>
    </submittedName>
</protein>
<reference evidence="1" key="1">
    <citation type="submission" date="2024-07" db="EMBL/GenBank/DDBJ databases">
        <authorList>
            <person name="Kim Y.J."/>
            <person name="Jeong J.Y."/>
        </authorList>
    </citation>
    <scope>NUCLEOTIDE SEQUENCE</scope>
    <source>
        <strain evidence="1">GIHE-MW2</strain>
    </source>
</reference>
<accession>A0AAU8JLE8</accession>
<evidence type="ECO:0000313" key="1">
    <source>
        <dbReference type="EMBL" id="XCM39593.1"/>
    </source>
</evidence>
<name>A0AAU8JLE8_9CYAN</name>
<dbReference type="EMBL" id="CP159837">
    <property type="protein sequence ID" value="XCM39593.1"/>
    <property type="molecule type" value="Genomic_DNA"/>
</dbReference>
<organism evidence="1">
    <name type="scientific">Planktothricoides raciborskii GIHE-MW2</name>
    <dbReference type="NCBI Taxonomy" id="2792601"/>
    <lineage>
        <taxon>Bacteria</taxon>
        <taxon>Bacillati</taxon>
        <taxon>Cyanobacteriota</taxon>
        <taxon>Cyanophyceae</taxon>
        <taxon>Oscillatoriophycideae</taxon>
        <taxon>Oscillatoriales</taxon>
        <taxon>Oscillatoriaceae</taxon>
        <taxon>Planktothricoides</taxon>
    </lineage>
</organism>
<dbReference type="RefSeq" id="WP_054469980.1">
    <property type="nucleotide sequence ID" value="NZ_CP159837.1"/>
</dbReference>
<sequence>MSTYQELLSQAQNLTPNEQDRLLEDLTALIQQQATVKTRDERQELPTQPDLDRWFGFLPQRVDPVEFQRKLRQEWDE</sequence>